<gene>
    <name evidence="1" type="ORF">ENN51_01870</name>
</gene>
<sequence length="147" mass="15947">MLTILIALFTALPGLGLVPEDLDTIPWVKRVEQIPVAPGALPAADLVRVDHSPNMPPIGNQGAQGSCVAWAHGYYHMTHNEFVERGWNVRDPHNQFSPAFLYNQVNGGRDWGTNGSVVMRLAVEQGCASIVDHGAVEEPLHRDSSGC</sequence>
<dbReference type="EMBL" id="DSBX01000068">
    <property type="protein sequence ID" value="HDQ99023.1"/>
    <property type="molecule type" value="Genomic_DNA"/>
</dbReference>
<accession>A0A7V0XEH1</accession>
<evidence type="ECO:0008006" key="2">
    <source>
        <dbReference type="Google" id="ProtNLM"/>
    </source>
</evidence>
<dbReference type="AlphaFoldDB" id="A0A7V0XEH1"/>
<dbReference type="InterPro" id="IPR038765">
    <property type="entry name" value="Papain-like_cys_pep_sf"/>
</dbReference>
<dbReference type="Gene3D" id="3.90.70.10">
    <property type="entry name" value="Cysteine proteinases"/>
    <property type="match status" value="1"/>
</dbReference>
<dbReference type="Proteomes" id="UP000885672">
    <property type="component" value="Unassembled WGS sequence"/>
</dbReference>
<reference evidence="1" key="1">
    <citation type="journal article" date="2020" name="mSystems">
        <title>Genome- and Community-Level Interaction Insights into Carbon Utilization and Element Cycling Functions of Hydrothermarchaeota in Hydrothermal Sediment.</title>
        <authorList>
            <person name="Zhou Z."/>
            <person name="Liu Y."/>
            <person name="Xu W."/>
            <person name="Pan J."/>
            <person name="Luo Z.H."/>
            <person name="Li M."/>
        </authorList>
    </citation>
    <scope>NUCLEOTIDE SEQUENCE [LARGE SCALE GENOMIC DNA]</scope>
    <source>
        <strain evidence="1">SpSt-1182</strain>
    </source>
</reference>
<protein>
    <recommendedName>
        <fullName evidence="2">Peptidase C1A papain C-terminal domain-containing protein</fullName>
    </recommendedName>
</protein>
<organism evidence="1">
    <name type="scientific">candidate division WOR-3 bacterium</name>
    <dbReference type="NCBI Taxonomy" id="2052148"/>
    <lineage>
        <taxon>Bacteria</taxon>
        <taxon>Bacteria division WOR-3</taxon>
    </lineage>
</organism>
<evidence type="ECO:0000313" key="1">
    <source>
        <dbReference type="EMBL" id="HDQ99023.1"/>
    </source>
</evidence>
<comment type="caution">
    <text evidence="1">The sequence shown here is derived from an EMBL/GenBank/DDBJ whole genome shotgun (WGS) entry which is preliminary data.</text>
</comment>
<name>A0A7V0XEH1_UNCW3</name>
<proteinExistence type="predicted"/>
<dbReference type="SUPFAM" id="SSF54001">
    <property type="entry name" value="Cysteine proteinases"/>
    <property type="match status" value="1"/>
</dbReference>